<dbReference type="GO" id="GO:0009007">
    <property type="term" value="F:site-specific DNA-methyltransferase (adenine-specific) activity"/>
    <property type="evidence" value="ECO:0007669"/>
    <property type="project" value="UniProtKB-EC"/>
</dbReference>
<sequence>MTYPCLVWPEKQHLFYPNLKEYIFCVLEKYFQGRNILYHGDNLVLLTWLLKNKQKVDLIYIDPPFATNSIFYLKRSIGDASYNKKKELINFPCYDDVWKTGINSYLNMLYSRLILMHKILSETGSIYVHVDYRVSAYVRILLDEIFGRDNFINEIIWFYKTGGVPEKIGFSKKHDVIFFYTKNRNKAYWSPQKEKSYLKHRYGFSNIDIKKDSKGEYTLVYCRDVFDIPALRGNHPERVEYATQKPEELLERLILASSKKGDIVADFFCGSGTALVVAEKLGRRWIGCDKGVWPIHVCRKRLLQRVKKPNFQIVKITKQEQQNSLKPTIFDLQVSVKKEHRFNIIGNYFKITILKNSKKYCFCLEDFFPLKEDESFSKKLKINKWSDWIDFWAIDVEGRDEFVPTWFSFRTRFNRNIELKSPYLKIKKKVVKIKVISFCGTEYTQFIKMK</sequence>
<keyword evidence="3 8" id="KW-0489">Methyltransferase</keyword>
<evidence type="ECO:0000256" key="3">
    <source>
        <dbReference type="ARBA" id="ARBA00022603"/>
    </source>
</evidence>
<evidence type="ECO:0000256" key="2">
    <source>
        <dbReference type="ARBA" id="ARBA00011900"/>
    </source>
</evidence>
<dbReference type="SUPFAM" id="SSF53335">
    <property type="entry name" value="S-adenosyl-L-methionine-dependent methyltransferases"/>
    <property type="match status" value="1"/>
</dbReference>
<dbReference type="InterPro" id="IPR002941">
    <property type="entry name" value="DNA_methylase_N4/N6"/>
</dbReference>
<dbReference type="Pfam" id="PF01555">
    <property type="entry name" value="N6_N4_Mtase"/>
    <property type="match status" value="1"/>
</dbReference>
<evidence type="ECO:0000256" key="4">
    <source>
        <dbReference type="ARBA" id="ARBA00022679"/>
    </source>
</evidence>
<dbReference type="Gene3D" id="3.40.50.150">
    <property type="entry name" value="Vaccinia Virus protein VP39"/>
    <property type="match status" value="1"/>
</dbReference>
<dbReference type="PANTHER" id="PTHR13370:SF3">
    <property type="entry name" value="TRNA (GUANINE(10)-N2)-METHYLTRANSFERASE HOMOLOG"/>
    <property type="match status" value="1"/>
</dbReference>
<feature type="domain" description="DNA methylase N-4/N-6" evidence="7">
    <location>
        <begin position="56"/>
        <end position="290"/>
    </location>
</feature>
<dbReference type="InterPro" id="IPR002052">
    <property type="entry name" value="DNA_methylase_N6_adenine_CS"/>
</dbReference>
<keyword evidence="4" id="KW-0808">Transferase</keyword>
<evidence type="ECO:0000313" key="9">
    <source>
        <dbReference type="Proteomes" id="UP000199602"/>
    </source>
</evidence>
<comment type="similarity">
    <text evidence="1">Belongs to the N(4)/N(6)-methyltransferase family.</text>
</comment>
<name>A0A1H0CJ30_9BACT</name>
<dbReference type="AlphaFoldDB" id="A0A1H0CJ30"/>
<dbReference type="GO" id="GO:0032259">
    <property type="term" value="P:methylation"/>
    <property type="evidence" value="ECO:0007669"/>
    <property type="project" value="UniProtKB-KW"/>
</dbReference>
<organism evidence="8 9">
    <name type="scientific">Desulfonauticus submarinus</name>
    <dbReference type="NCBI Taxonomy" id="206665"/>
    <lineage>
        <taxon>Bacteria</taxon>
        <taxon>Pseudomonadati</taxon>
        <taxon>Thermodesulfobacteriota</taxon>
        <taxon>Desulfovibrionia</taxon>
        <taxon>Desulfovibrionales</taxon>
        <taxon>Desulfonauticaceae</taxon>
        <taxon>Desulfonauticus</taxon>
    </lineage>
</organism>
<accession>A0A1H0CJ30</accession>
<proteinExistence type="inferred from homology"/>
<dbReference type="GO" id="GO:0008170">
    <property type="term" value="F:N-methyltransferase activity"/>
    <property type="evidence" value="ECO:0007669"/>
    <property type="project" value="InterPro"/>
</dbReference>
<comment type="catalytic activity">
    <reaction evidence="6">
        <text>a 2'-deoxyadenosine in DNA + S-adenosyl-L-methionine = an N(6)-methyl-2'-deoxyadenosine in DNA + S-adenosyl-L-homocysteine + H(+)</text>
        <dbReference type="Rhea" id="RHEA:15197"/>
        <dbReference type="Rhea" id="RHEA-COMP:12418"/>
        <dbReference type="Rhea" id="RHEA-COMP:12419"/>
        <dbReference type="ChEBI" id="CHEBI:15378"/>
        <dbReference type="ChEBI" id="CHEBI:57856"/>
        <dbReference type="ChEBI" id="CHEBI:59789"/>
        <dbReference type="ChEBI" id="CHEBI:90615"/>
        <dbReference type="ChEBI" id="CHEBI:90616"/>
        <dbReference type="EC" id="2.1.1.72"/>
    </reaction>
</comment>
<dbReference type="EMBL" id="FNIN01000003">
    <property type="protein sequence ID" value="SDN57875.1"/>
    <property type="molecule type" value="Genomic_DNA"/>
</dbReference>
<dbReference type="GO" id="GO:0005737">
    <property type="term" value="C:cytoplasm"/>
    <property type="evidence" value="ECO:0007669"/>
    <property type="project" value="TreeGrafter"/>
</dbReference>
<reference evidence="8 9" key="1">
    <citation type="submission" date="2016-10" db="EMBL/GenBank/DDBJ databases">
        <authorList>
            <person name="de Groot N.N."/>
        </authorList>
    </citation>
    <scope>NUCLEOTIDE SEQUENCE [LARGE SCALE GENOMIC DNA]</scope>
    <source>
        <strain evidence="8 9">DSM 15269</strain>
    </source>
</reference>
<gene>
    <name evidence="8" type="ORF">SAMN04488516_10369</name>
</gene>
<keyword evidence="9" id="KW-1185">Reference proteome</keyword>
<dbReference type="InterPro" id="IPR029063">
    <property type="entry name" value="SAM-dependent_MTases_sf"/>
</dbReference>
<dbReference type="RefSeq" id="WP_092064168.1">
    <property type="nucleotide sequence ID" value="NZ_FNIN01000003.1"/>
</dbReference>
<keyword evidence="5" id="KW-0949">S-adenosyl-L-methionine</keyword>
<protein>
    <recommendedName>
        <fullName evidence="2">site-specific DNA-methyltransferase (adenine-specific)</fullName>
        <ecNumber evidence="2">2.1.1.72</ecNumber>
    </recommendedName>
</protein>
<dbReference type="InterPro" id="IPR002295">
    <property type="entry name" value="N4/N6-MTase_EcoPI_Mod-like"/>
</dbReference>
<evidence type="ECO:0000259" key="7">
    <source>
        <dbReference type="Pfam" id="PF01555"/>
    </source>
</evidence>
<dbReference type="OrthoDB" id="9800801at2"/>
<dbReference type="EC" id="2.1.1.72" evidence="2"/>
<evidence type="ECO:0000313" key="8">
    <source>
        <dbReference type="EMBL" id="SDN57875.1"/>
    </source>
</evidence>
<dbReference type="PROSITE" id="PS00092">
    <property type="entry name" value="N6_MTASE"/>
    <property type="match status" value="1"/>
</dbReference>
<dbReference type="GO" id="GO:0003677">
    <property type="term" value="F:DNA binding"/>
    <property type="evidence" value="ECO:0007669"/>
    <property type="project" value="InterPro"/>
</dbReference>
<evidence type="ECO:0000256" key="5">
    <source>
        <dbReference type="ARBA" id="ARBA00022691"/>
    </source>
</evidence>
<dbReference type="STRING" id="206665.SAMN04488516_10369"/>
<dbReference type="PANTHER" id="PTHR13370">
    <property type="entry name" value="RNA METHYLASE-RELATED"/>
    <property type="match status" value="1"/>
</dbReference>
<evidence type="ECO:0000256" key="1">
    <source>
        <dbReference type="ARBA" id="ARBA00006594"/>
    </source>
</evidence>
<dbReference type="PRINTS" id="PR00506">
    <property type="entry name" value="D21N6MTFRASE"/>
</dbReference>
<evidence type="ECO:0000256" key="6">
    <source>
        <dbReference type="ARBA" id="ARBA00047942"/>
    </source>
</evidence>
<dbReference type="Proteomes" id="UP000199602">
    <property type="component" value="Unassembled WGS sequence"/>
</dbReference>